<dbReference type="PANTHER" id="PTHR31650">
    <property type="entry name" value="O-ACYLTRANSFERASE (WSD1-LIKE) FAMILY PROTEIN"/>
    <property type="match status" value="1"/>
</dbReference>
<evidence type="ECO:0000256" key="1">
    <source>
        <dbReference type="ARBA" id="ARBA00004771"/>
    </source>
</evidence>
<dbReference type="PANTHER" id="PTHR31650:SF1">
    <property type="entry name" value="WAX ESTER SYNTHASE_DIACYLGLYCEROL ACYLTRANSFERASE 4-RELATED"/>
    <property type="match status" value="1"/>
</dbReference>
<keyword evidence="8 11" id="KW-0443">Lipid metabolism</keyword>
<evidence type="ECO:0000313" key="14">
    <source>
        <dbReference type="EMBL" id="NMN99853.1"/>
    </source>
</evidence>
<dbReference type="InterPro" id="IPR045034">
    <property type="entry name" value="O-acyltransferase_WSD1-like"/>
</dbReference>
<name>A0A848KL75_9ACTN</name>
<dbReference type="EMBL" id="JABBNB010000001">
    <property type="protein sequence ID" value="NMN99853.1"/>
    <property type="molecule type" value="Genomic_DNA"/>
</dbReference>
<dbReference type="Gene3D" id="3.30.559.30">
    <property type="entry name" value="Nonribosomal peptide synthetase, condensation domain"/>
    <property type="match status" value="1"/>
</dbReference>
<dbReference type="InterPro" id="IPR014292">
    <property type="entry name" value="Acyl_transf_WS/DGAT"/>
</dbReference>
<evidence type="ECO:0000259" key="13">
    <source>
        <dbReference type="Pfam" id="PF06974"/>
    </source>
</evidence>
<evidence type="ECO:0000256" key="7">
    <source>
        <dbReference type="ARBA" id="ARBA00022798"/>
    </source>
</evidence>
<dbReference type="Pfam" id="PF03007">
    <property type="entry name" value="WS_DGAT_cat"/>
    <property type="match status" value="1"/>
</dbReference>
<evidence type="ECO:0000256" key="4">
    <source>
        <dbReference type="ARBA" id="ARBA00013244"/>
    </source>
</evidence>
<keyword evidence="9 11" id="KW-0012">Acyltransferase</keyword>
<dbReference type="GO" id="GO:0051701">
    <property type="term" value="P:biological process involved in interaction with host"/>
    <property type="evidence" value="ECO:0007669"/>
    <property type="project" value="TreeGrafter"/>
</dbReference>
<organism evidence="14 15">
    <name type="scientific">Gordonia asplenii</name>
    <dbReference type="NCBI Taxonomy" id="2725283"/>
    <lineage>
        <taxon>Bacteria</taxon>
        <taxon>Bacillati</taxon>
        <taxon>Actinomycetota</taxon>
        <taxon>Actinomycetes</taxon>
        <taxon>Mycobacteriales</taxon>
        <taxon>Gordoniaceae</taxon>
        <taxon>Gordonia</taxon>
    </lineage>
</organism>
<dbReference type="GO" id="GO:0006071">
    <property type="term" value="P:glycerol metabolic process"/>
    <property type="evidence" value="ECO:0007669"/>
    <property type="project" value="UniProtKB-KW"/>
</dbReference>
<dbReference type="Pfam" id="PF06974">
    <property type="entry name" value="WS_DGAT_C"/>
    <property type="match status" value="1"/>
</dbReference>
<dbReference type="NCBIfam" id="TIGR02946">
    <property type="entry name" value="acyl_WS_DGAT"/>
    <property type="match status" value="1"/>
</dbReference>
<dbReference type="GO" id="GO:0005886">
    <property type="term" value="C:plasma membrane"/>
    <property type="evidence" value="ECO:0007669"/>
    <property type="project" value="TreeGrafter"/>
</dbReference>
<dbReference type="GO" id="GO:0001666">
    <property type="term" value="P:response to hypoxia"/>
    <property type="evidence" value="ECO:0007669"/>
    <property type="project" value="TreeGrafter"/>
</dbReference>
<evidence type="ECO:0000256" key="10">
    <source>
        <dbReference type="ARBA" id="ARBA00048109"/>
    </source>
</evidence>
<dbReference type="Gene3D" id="3.30.559.10">
    <property type="entry name" value="Chloramphenicol acetyltransferase-like domain"/>
    <property type="match status" value="1"/>
</dbReference>
<comment type="pathway">
    <text evidence="1 11">Glycerolipid metabolism; triacylglycerol biosynthesis.</text>
</comment>
<evidence type="ECO:0000256" key="2">
    <source>
        <dbReference type="ARBA" id="ARBA00005189"/>
    </source>
</evidence>
<accession>A0A848KL75</accession>
<comment type="caution">
    <text evidence="14">The sequence shown here is derived from an EMBL/GenBank/DDBJ whole genome shotgun (WGS) entry which is preliminary data.</text>
</comment>
<feature type="domain" description="O-acyltransferase WSD1-like N-terminal" evidence="12">
    <location>
        <begin position="4"/>
        <end position="266"/>
    </location>
</feature>
<sequence>MRKLTGLDASFLHLETGPVYGHVSSLGIYDPSTAPEPLTAATVRARLLARMHKMEIFRKRLVEVPMNLDHPYWVDDPDFNIDDHVYDVGLAAPGSREQLIDVVSRIVAKPLDRSRPLWEMAIIGGLDDGMVAVLTTVHHSAIDGVSGADILGIMLDVDPSVDQPTPAPQPWKPESQPAQLSLFASAVTANAVRPVKAAQLQWDLFTHYAKRPGNVKALFGQQSMRIPRTPFNIKPTNRRVFAPFQIPLSEVKEIRKGLGATVNDVVMAICAGGLRTWLSEHDALPDKPLKAGVPVSTRDESQRGALGNQVSLVLADLPTNLDDPLARLKAVHESMNAAKEMHNALPVATIIGFSDFAVPAITAGAARALQRSNLTSTVIPSNVAISNVPGPQVPIYLNGAKLVEFYPVSMLADGQALNITLHSYNGSLFFGLISSPNAVPDIAHLADLLLAEHQALLAAARQG</sequence>
<evidence type="ECO:0000256" key="6">
    <source>
        <dbReference type="ARBA" id="ARBA00022679"/>
    </source>
</evidence>
<dbReference type="GO" id="GO:0019432">
    <property type="term" value="P:triglyceride biosynthetic process"/>
    <property type="evidence" value="ECO:0007669"/>
    <property type="project" value="UniProtKB-UniPathway"/>
</dbReference>
<proteinExistence type="inferred from homology"/>
<dbReference type="InterPro" id="IPR023213">
    <property type="entry name" value="CAT-like_dom_sf"/>
</dbReference>
<reference evidence="14 15" key="1">
    <citation type="submission" date="2020-04" db="EMBL/GenBank/DDBJ databases">
        <title>Gordonia sp. nov. TBRC 11910.</title>
        <authorList>
            <person name="Suriyachadkun C."/>
        </authorList>
    </citation>
    <scope>NUCLEOTIDE SEQUENCE [LARGE SCALE GENOMIC DNA]</scope>
    <source>
        <strain evidence="14 15">TBRC 11910</strain>
    </source>
</reference>
<dbReference type="GO" id="GO:0004144">
    <property type="term" value="F:diacylglycerol O-acyltransferase activity"/>
    <property type="evidence" value="ECO:0007669"/>
    <property type="project" value="UniProtKB-EC"/>
</dbReference>
<keyword evidence="15" id="KW-1185">Reference proteome</keyword>
<comment type="pathway">
    <text evidence="2">Lipid metabolism.</text>
</comment>
<evidence type="ECO:0000259" key="12">
    <source>
        <dbReference type="Pfam" id="PF03007"/>
    </source>
</evidence>
<dbReference type="RefSeq" id="WP_170192340.1">
    <property type="nucleotide sequence ID" value="NZ_JABBNB010000001.1"/>
</dbReference>
<keyword evidence="7 11" id="KW-0319">Glycerol metabolism</keyword>
<evidence type="ECO:0000256" key="9">
    <source>
        <dbReference type="ARBA" id="ARBA00023315"/>
    </source>
</evidence>
<dbReference type="Proteomes" id="UP000550729">
    <property type="component" value="Unassembled WGS sequence"/>
</dbReference>
<dbReference type="InterPro" id="IPR004255">
    <property type="entry name" value="O-acyltransferase_WSD1_N"/>
</dbReference>
<gene>
    <name evidence="14" type="ORF">HH308_01320</name>
</gene>
<evidence type="ECO:0000256" key="11">
    <source>
        <dbReference type="RuleBase" id="RU361241"/>
    </source>
</evidence>
<keyword evidence="6 11" id="KW-0808">Transferase</keyword>
<dbReference type="SUPFAM" id="SSF52777">
    <property type="entry name" value="CoA-dependent acyltransferases"/>
    <property type="match status" value="2"/>
</dbReference>
<evidence type="ECO:0000256" key="3">
    <source>
        <dbReference type="ARBA" id="ARBA00009587"/>
    </source>
</evidence>
<dbReference type="AlphaFoldDB" id="A0A848KL75"/>
<dbReference type="GO" id="GO:0071731">
    <property type="term" value="P:response to nitric oxide"/>
    <property type="evidence" value="ECO:0007669"/>
    <property type="project" value="TreeGrafter"/>
</dbReference>
<dbReference type="InterPro" id="IPR009721">
    <property type="entry name" value="O-acyltransferase_WSD1_C"/>
</dbReference>
<evidence type="ECO:0000256" key="8">
    <source>
        <dbReference type="ARBA" id="ARBA00023098"/>
    </source>
</evidence>
<keyword evidence="5 11" id="KW-0444">Lipid biosynthesis</keyword>
<dbReference type="UniPathway" id="UPA00282"/>
<evidence type="ECO:0000313" key="15">
    <source>
        <dbReference type="Proteomes" id="UP000550729"/>
    </source>
</evidence>
<dbReference type="EC" id="2.3.1.20" evidence="4 11"/>
<comment type="catalytic activity">
    <reaction evidence="10 11">
        <text>an acyl-CoA + a 1,2-diacyl-sn-glycerol = a triacyl-sn-glycerol + CoA</text>
        <dbReference type="Rhea" id="RHEA:10868"/>
        <dbReference type="ChEBI" id="CHEBI:17815"/>
        <dbReference type="ChEBI" id="CHEBI:57287"/>
        <dbReference type="ChEBI" id="CHEBI:58342"/>
        <dbReference type="ChEBI" id="CHEBI:64615"/>
        <dbReference type="EC" id="2.3.1.20"/>
    </reaction>
</comment>
<comment type="similarity">
    <text evidence="3 11">Belongs to the long-chain O-acyltransferase family.</text>
</comment>
<feature type="domain" description="O-acyltransferase WSD1 C-terminal" evidence="13">
    <location>
        <begin position="307"/>
        <end position="449"/>
    </location>
</feature>
<protein>
    <recommendedName>
        <fullName evidence="4 11">Diacylglycerol O-acyltransferase</fullName>
        <ecNumber evidence="4 11">2.3.1.20</ecNumber>
    </recommendedName>
</protein>
<evidence type="ECO:0000256" key="5">
    <source>
        <dbReference type="ARBA" id="ARBA00022516"/>
    </source>
</evidence>